<dbReference type="InterPro" id="IPR037066">
    <property type="entry name" value="Plug_dom_sf"/>
</dbReference>
<dbReference type="Gene3D" id="2.170.130.10">
    <property type="entry name" value="TonB-dependent receptor, plug domain"/>
    <property type="match status" value="1"/>
</dbReference>
<evidence type="ECO:0000259" key="10">
    <source>
        <dbReference type="Pfam" id="PF00593"/>
    </source>
</evidence>
<evidence type="ECO:0000313" key="12">
    <source>
        <dbReference type="EMBL" id="MDO1449137.1"/>
    </source>
</evidence>
<dbReference type="Gene3D" id="2.40.170.20">
    <property type="entry name" value="TonB-dependent receptor, beta-barrel domain"/>
    <property type="match status" value="1"/>
</dbReference>
<keyword evidence="12" id="KW-0675">Receptor</keyword>
<sequence>MKKKFYYSSGRLYISVWLVFWSAITMAQTKTVSGRVTAEEDNTALPGVNIVVKGTTTGAVTDGSGNYSISVPGNEATLVFTSIGYTAQEVLVGNRSIIDIMMTSDVKSLQEVVVTGYTTQNRRDITGAVSVVKPQELLATPAGNIQQQLQGRVAGVVTSGTGVPGAGAKVRVRGFGSFGNNDPLYIVDGVPTYNVNNINPQDIESMQVLKDASAASIYGARAANGVVIMTTKKGKSGVPTISVDSYYGFQRAPKGPDMLNPTQLGQLFWESQRNAGQTPSHPQYGSGAEPRFPDYIIAGSTAGVMEGHPNTDPALYNIDFSRDLHRIVRFNKEGTDQWAELFRTAPIQSHQVNASGGTEFSNYSVGLNYFDQQGLMHYTGYKRYSLRANTQFKVKNRIRIGENAQISYNQAKGTRSGEEGGESFVLQAIRIYPFVPRYDINGNWGGTAGAGAGTGPNNYAELYRSKDNTNSAIRMFGNVYAEVDIISGLTARTSFGADYETRYGQNYTFRTYERAENIGSNAYTEQNDYNLNWTWTNTLTYKKIFAEKHDLTLLLGTEAVKETGRGVFGRRINYFSDDPLFRVLTRGAPVGQDNSSYGFASTLSSVFGRVDYTFNDRYLLNATLRRDGSSRFGSENRYGVFPAASIGWRISSEEFMKGVPFINDLKIRAGWGQMGNQLNVDRENAYSFYRSTPGNSSYDLGGTGNSVIMGFDMDRVGFTRTKWEAATTTNLGLDASLFDNRFDIALDLYNRTTEGLLIRAQAPGTLGHATLPFVNVGDIRNRGIDLTLGTRGDIGGSGLKYDVVLTLAHYKNEALKVGANEKDFIQGSVLRNVEITRSEAGQPISSFRGYTIDGFFETQEEVDAGPDQPQKRVGSWRIRDLNNDGTINAQDQSYIGSPHPDLTAGLNFTLAYRGFDLNIFLYSVLGNELYNNTKWWTDFNSFQGNRSVRMLEQSWRPGADNSNAVLPILDATDTYSNSIANSYMVESGSYLRARTIQLGYNFPVSFTNRLGMNTLRIYVQGQNMFTITNYSGIDPDVSTLGSETGMGIDMGWYPNPKQYLLGINLAF</sequence>
<keyword evidence="5 9" id="KW-0798">TonB box</keyword>
<evidence type="ECO:0000256" key="1">
    <source>
        <dbReference type="ARBA" id="ARBA00004571"/>
    </source>
</evidence>
<evidence type="ECO:0000259" key="11">
    <source>
        <dbReference type="Pfam" id="PF07715"/>
    </source>
</evidence>
<keyword evidence="4 8" id="KW-0812">Transmembrane</keyword>
<evidence type="ECO:0000313" key="13">
    <source>
        <dbReference type="Proteomes" id="UP001168528"/>
    </source>
</evidence>
<dbReference type="InterPro" id="IPR039426">
    <property type="entry name" value="TonB-dep_rcpt-like"/>
</dbReference>
<protein>
    <submittedName>
        <fullName evidence="12">TonB-dependent receptor</fullName>
    </submittedName>
</protein>
<evidence type="ECO:0000256" key="5">
    <source>
        <dbReference type="ARBA" id="ARBA00023077"/>
    </source>
</evidence>
<dbReference type="Pfam" id="PF13715">
    <property type="entry name" value="CarbopepD_reg_2"/>
    <property type="match status" value="1"/>
</dbReference>
<keyword evidence="3 8" id="KW-1134">Transmembrane beta strand</keyword>
<keyword evidence="6 8" id="KW-0472">Membrane</keyword>
<name>A0ABT8RAN0_9BACT</name>
<dbReference type="InterPro" id="IPR000531">
    <property type="entry name" value="Beta-barrel_TonB"/>
</dbReference>
<dbReference type="SUPFAM" id="SSF49464">
    <property type="entry name" value="Carboxypeptidase regulatory domain-like"/>
    <property type="match status" value="1"/>
</dbReference>
<dbReference type="NCBIfam" id="TIGR04056">
    <property type="entry name" value="OMP_RagA_SusC"/>
    <property type="match status" value="1"/>
</dbReference>
<dbReference type="InterPro" id="IPR023997">
    <property type="entry name" value="TonB-dep_OMP_SusC/RagA_CS"/>
</dbReference>
<comment type="caution">
    <text evidence="12">The sequence shown here is derived from an EMBL/GenBank/DDBJ whole genome shotgun (WGS) entry which is preliminary data.</text>
</comment>
<dbReference type="Gene3D" id="2.60.40.1120">
    <property type="entry name" value="Carboxypeptidase-like, regulatory domain"/>
    <property type="match status" value="1"/>
</dbReference>
<dbReference type="InterPro" id="IPR012910">
    <property type="entry name" value="Plug_dom"/>
</dbReference>
<reference evidence="12" key="1">
    <citation type="submission" date="2023-07" db="EMBL/GenBank/DDBJ databases">
        <title>The genome sequence of Rhodocytophaga aerolata KACC 12507.</title>
        <authorList>
            <person name="Zhang X."/>
        </authorList>
    </citation>
    <scope>NUCLEOTIDE SEQUENCE</scope>
    <source>
        <strain evidence="12">KACC 12507</strain>
    </source>
</reference>
<feature type="domain" description="TonB-dependent receptor plug" evidence="11">
    <location>
        <begin position="122"/>
        <end position="226"/>
    </location>
</feature>
<organism evidence="12 13">
    <name type="scientific">Rhodocytophaga aerolata</name>
    <dbReference type="NCBI Taxonomy" id="455078"/>
    <lineage>
        <taxon>Bacteria</taxon>
        <taxon>Pseudomonadati</taxon>
        <taxon>Bacteroidota</taxon>
        <taxon>Cytophagia</taxon>
        <taxon>Cytophagales</taxon>
        <taxon>Rhodocytophagaceae</taxon>
        <taxon>Rhodocytophaga</taxon>
    </lineage>
</organism>
<dbReference type="RefSeq" id="WP_302039938.1">
    <property type="nucleotide sequence ID" value="NZ_JAUKPO010000016.1"/>
</dbReference>
<dbReference type="InterPro" id="IPR008969">
    <property type="entry name" value="CarboxyPept-like_regulatory"/>
</dbReference>
<proteinExistence type="inferred from homology"/>
<gene>
    <name evidence="12" type="ORF">Q0590_22865</name>
</gene>
<evidence type="ECO:0000256" key="4">
    <source>
        <dbReference type="ARBA" id="ARBA00022692"/>
    </source>
</evidence>
<feature type="domain" description="TonB-dependent receptor-like beta-barrel" evidence="10">
    <location>
        <begin position="440"/>
        <end position="1008"/>
    </location>
</feature>
<keyword evidence="7 8" id="KW-0998">Cell outer membrane</keyword>
<dbReference type="NCBIfam" id="TIGR04057">
    <property type="entry name" value="SusC_RagA_signa"/>
    <property type="match status" value="1"/>
</dbReference>
<dbReference type="PROSITE" id="PS52016">
    <property type="entry name" value="TONB_DEPENDENT_REC_3"/>
    <property type="match status" value="1"/>
</dbReference>
<evidence type="ECO:0000256" key="7">
    <source>
        <dbReference type="ARBA" id="ARBA00023237"/>
    </source>
</evidence>
<dbReference type="Pfam" id="PF00593">
    <property type="entry name" value="TonB_dep_Rec_b-barrel"/>
    <property type="match status" value="1"/>
</dbReference>
<accession>A0ABT8RAN0</accession>
<dbReference type="EMBL" id="JAUKPO010000016">
    <property type="protein sequence ID" value="MDO1449137.1"/>
    <property type="molecule type" value="Genomic_DNA"/>
</dbReference>
<dbReference type="InterPro" id="IPR023996">
    <property type="entry name" value="TonB-dep_OMP_SusC/RagA"/>
</dbReference>
<comment type="subcellular location">
    <subcellularLocation>
        <location evidence="1 8">Cell outer membrane</location>
        <topology evidence="1 8">Multi-pass membrane protein</topology>
    </subcellularLocation>
</comment>
<dbReference type="InterPro" id="IPR036942">
    <property type="entry name" value="Beta-barrel_TonB_sf"/>
</dbReference>
<dbReference type="SUPFAM" id="SSF56935">
    <property type="entry name" value="Porins"/>
    <property type="match status" value="1"/>
</dbReference>
<evidence type="ECO:0000256" key="9">
    <source>
        <dbReference type="RuleBase" id="RU003357"/>
    </source>
</evidence>
<evidence type="ECO:0000256" key="2">
    <source>
        <dbReference type="ARBA" id="ARBA00022448"/>
    </source>
</evidence>
<evidence type="ECO:0000256" key="3">
    <source>
        <dbReference type="ARBA" id="ARBA00022452"/>
    </source>
</evidence>
<evidence type="ECO:0000256" key="8">
    <source>
        <dbReference type="PROSITE-ProRule" id="PRU01360"/>
    </source>
</evidence>
<comment type="similarity">
    <text evidence="8 9">Belongs to the TonB-dependent receptor family.</text>
</comment>
<dbReference type="Proteomes" id="UP001168528">
    <property type="component" value="Unassembled WGS sequence"/>
</dbReference>
<evidence type="ECO:0000256" key="6">
    <source>
        <dbReference type="ARBA" id="ARBA00023136"/>
    </source>
</evidence>
<keyword evidence="2 8" id="KW-0813">Transport</keyword>
<dbReference type="Pfam" id="PF07715">
    <property type="entry name" value="Plug"/>
    <property type="match status" value="1"/>
</dbReference>
<keyword evidence="13" id="KW-1185">Reference proteome</keyword>